<gene>
    <name evidence="1" type="ORF">Pan265_06680</name>
</gene>
<organism evidence="1 2">
    <name type="scientific">Mucisphaera calidilacus</name>
    <dbReference type="NCBI Taxonomy" id="2527982"/>
    <lineage>
        <taxon>Bacteria</taxon>
        <taxon>Pseudomonadati</taxon>
        <taxon>Planctomycetota</taxon>
        <taxon>Phycisphaerae</taxon>
        <taxon>Phycisphaerales</taxon>
        <taxon>Phycisphaeraceae</taxon>
        <taxon>Mucisphaera</taxon>
    </lineage>
</organism>
<sequence length="83" mass="8485">MPVYEYHCPANGKSVEVMHPMSRTVASWGELCDLGEIDPGTTPADAPVERAVTAGMIMASGNDTVSLPMGGGCACGHGGCGHH</sequence>
<keyword evidence="2" id="KW-1185">Reference proteome</keyword>
<dbReference type="Proteomes" id="UP000320386">
    <property type="component" value="Chromosome"/>
</dbReference>
<name>A0A518BV43_9BACT</name>
<evidence type="ECO:0008006" key="3">
    <source>
        <dbReference type="Google" id="ProtNLM"/>
    </source>
</evidence>
<protein>
    <recommendedName>
        <fullName evidence="3">Zinc ribbon domain-containing protein</fullName>
    </recommendedName>
</protein>
<dbReference type="EMBL" id="CP036280">
    <property type="protein sequence ID" value="QDU70831.1"/>
    <property type="molecule type" value="Genomic_DNA"/>
</dbReference>
<accession>A0A518BV43</accession>
<dbReference type="RefSeq" id="WP_236254636.1">
    <property type="nucleotide sequence ID" value="NZ_CP036280.1"/>
</dbReference>
<proteinExistence type="predicted"/>
<dbReference type="KEGG" id="mcad:Pan265_06680"/>
<reference evidence="1 2" key="1">
    <citation type="submission" date="2019-02" db="EMBL/GenBank/DDBJ databases">
        <title>Deep-cultivation of Planctomycetes and their phenomic and genomic characterization uncovers novel biology.</title>
        <authorList>
            <person name="Wiegand S."/>
            <person name="Jogler M."/>
            <person name="Boedeker C."/>
            <person name="Pinto D."/>
            <person name="Vollmers J."/>
            <person name="Rivas-Marin E."/>
            <person name="Kohn T."/>
            <person name="Peeters S.H."/>
            <person name="Heuer A."/>
            <person name="Rast P."/>
            <person name="Oberbeckmann S."/>
            <person name="Bunk B."/>
            <person name="Jeske O."/>
            <person name="Meyerdierks A."/>
            <person name="Storesund J.E."/>
            <person name="Kallscheuer N."/>
            <person name="Luecker S."/>
            <person name="Lage O.M."/>
            <person name="Pohl T."/>
            <person name="Merkel B.J."/>
            <person name="Hornburger P."/>
            <person name="Mueller R.-W."/>
            <person name="Bruemmer F."/>
            <person name="Labrenz M."/>
            <person name="Spormann A.M."/>
            <person name="Op den Camp H."/>
            <person name="Overmann J."/>
            <person name="Amann R."/>
            <person name="Jetten M.S.M."/>
            <person name="Mascher T."/>
            <person name="Medema M.H."/>
            <person name="Devos D.P."/>
            <person name="Kaster A.-K."/>
            <person name="Ovreas L."/>
            <person name="Rohde M."/>
            <person name="Galperin M.Y."/>
            <person name="Jogler C."/>
        </authorList>
    </citation>
    <scope>NUCLEOTIDE SEQUENCE [LARGE SCALE GENOMIC DNA]</scope>
    <source>
        <strain evidence="1 2">Pan265</strain>
    </source>
</reference>
<evidence type="ECO:0000313" key="1">
    <source>
        <dbReference type="EMBL" id="QDU70831.1"/>
    </source>
</evidence>
<evidence type="ECO:0000313" key="2">
    <source>
        <dbReference type="Proteomes" id="UP000320386"/>
    </source>
</evidence>
<dbReference type="AlphaFoldDB" id="A0A518BV43"/>